<evidence type="ECO:0000259" key="11">
    <source>
        <dbReference type="Pfam" id="PF23220"/>
    </source>
</evidence>
<evidence type="ECO:0000256" key="10">
    <source>
        <dbReference type="ARBA" id="ARBA00067212"/>
    </source>
</evidence>
<dbReference type="Proteomes" id="UP000193922">
    <property type="component" value="Unassembled WGS sequence"/>
</dbReference>
<comment type="caution">
    <text evidence="14">The sequence shown here is derived from an EMBL/GenBank/DDBJ whole genome shotgun (WGS) entry which is preliminary data.</text>
</comment>
<dbReference type="GeneID" id="63801627"/>
<keyword evidence="7" id="KW-0539">Nucleus</keyword>
<feature type="domain" description="Pre-mRNA-splicing factor Syf1-like N-terminal HAT-repeats" evidence="13">
    <location>
        <begin position="8"/>
        <end position="167"/>
    </location>
</feature>
<evidence type="ECO:0000256" key="6">
    <source>
        <dbReference type="ARBA" id="ARBA00023187"/>
    </source>
</evidence>
<comment type="function">
    <text evidence="8">Involved in pre-mRNA splicing and cell cycle progression.</text>
</comment>
<feature type="non-terminal residue" evidence="14">
    <location>
        <position position="754"/>
    </location>
</feature>
<dbReference type="GO" id="GO:0000974">
    <property type="term" value="C:Prp19 complex"/>
    <property type="evidence" value="ECO:0007669"/>
    <property type="project" value="TreeGrafter"/>
</dbReference>
<proteinExistence type="inferred from homology"/>
<dbReference type="STRING" id="61395.A0A1Y1W314"/>
<dbReference type="SUPFAM" id="SSF48452">
    <property type="entry name" value="TPR-like"/>
    <property type="match status" value="5"/>
</dbReference>
<dbReference type="GO" id="GO:0071007">
    <property type="term" value="C:U2-type catalytic step 2 spliceosome"/>
    <property type="evidence" value="ECO:0007669"/>
    <property type="project" value="TreeGrafter"/>
</dbReference>
<dbReference type="AlphaFoldDB" id="A0A1Y1W314"/>
<evidence type="ECO:0000256" key="1">
    <source>
        <dbReference type="ARBA" id="ARBA00004123"/>
    </source>
</evidence>
<comment type="subcellular location">
    <subcellularLocation>
        <location evidence="1">Nucleus</location>
    </subcellularLocation>
</comment>
<sequence>MDIDISDNDLGFEQEVLREPFKLKGWLRYLDHKRDGPARTLSIIYERAVKNLPGSYKLWKQYLDHRSGLLEKLNPLTNADEYRKVNLCFERALLLLHKMPRLWIDYGKFMCKQADPTAARRVFDRALRALPVTQHERIWPIYLKFVRRVGGVTADRVYARYLQVWPEESELWIDWCVEQRRWREACVWLVRVLNSVMFRSPRGTTPFQFWNQLAMIIRNQPEETKDLDSEGVLRDGISRFSDQVGELWTALASHYIALGRFEQARDIYEEAIRSVATVRDFTMVFDAYAEFEEAAISAEMEAEVRDASKSEKGFLEIAQDRQMTLDLRLLRFERLMDRRPFLVNDVVLRQNQNNVQAWLKRAQLWDARKQAIIETFDKAVETVVPYKASGGTLAEIWLAYARHFVDKPSEMRRVLDRAVAAPYKAVSELVDVYIAYAEAELAWDNPDGALMVLTRATAVPKASKPTVDYRDDSLPAQHRVFKSLKVWSMVVDLEESLGTVESTRLAYDRMLELKIATPQVVVNYATFLQDHGYFEDSFKVYERGIDAFGYPVAVELWTIYLKRFVDRYRGDKLERARDLFEQALEKCPERYAKPIFLAFGKLEEDHGLARRALKVYERATQGVPRAERLEMFQYYVAKTASMLGVPATRAIYERGIEELPDKQALLLAMDFAQTERQLGEIDRARALYAYASQFADPRVDPGLWTTWHEFEVQHGNEDTFKEMLRIKRSVQARFNTDAHNLAAMEIEQKNEAKA</sequence>
<organism evidence="14 15">
    <name type="scientific">Linderina pennispora</name>
    <dbReference type="NCBI Taxonomy" id="61395"/>
    <lineage>
        <taxon>Eukaryota</taxon>
        <taxon>Fungi</taxon>
        <taxon>Fungi incertae sedis</taxon>
        <taxon>Zoopagomycota</taxon>
        <taxon>Kickxellomycotina</taxon>
        <taxon>Kickxellomycetes</taxon>
        <taxon>Kickxellales</taxon>
        <taxon>Kickxellaceae</taxon>
        <taxon>Linderina</taxon>
    </lineage>
</organism>
<dbReference type="OrthoDB" id="10067343at2759"/>
<name>A0A1Y1W314_9FUNG</name>
<dbReference type="InterPro" id="IPR055433">
    <property type="entry name" value="HAT_Syf1-like_N"/>
</dbReference>
<dbReference type="PANTHER" id="PTHR11246:SF5">
    <property type="entry name" value="PRE-MRNA-SPLICING FACTOR SYF1"/>
    <property type="match status" value="1"/>
</dbReference>
<evidence type="ECO:0000313" key="15">
    <source>
        <dbReference type="Proteomes" id="UP000193922"/>
    </source>
</evidence>
<dbReference type="Pfam" id="PF23233">
    <property type="entry name" value="HAT_Syf1_CNRKL1_N"/>
    <property type="match status" value="1"/>
</dbReference>
<dbReference type="InterPro" id="IPR011990">
    <property type="entry name" value="TPR-like_helical_dom_sf"/>
</dbReference>
<dbReference type="RefSeq" id="XP_040741562.1">
    <property type="nucleotide sequence ID" value="XM_040884979.1"/>
</dbReference>
<dbReference type="FunFam" id="1.25.40.10:FF:000137">
    <property type="entry name" value="Pre-mRNA-splicing factor syf1"/>
    <property type="match status" value="1"/>
</dbReference>
<dbReference type="Pfam" id="PF23231">
    <property type="entry name" value="HAT_Syf1_CNRKL1_C"/>
    <property type="match status" value="1"/>
</dbReference>
<dbReference type="GO" id="GO:0000349">
    <property type="term" value="P:generation of catalytic spliceosome for first transesterification step"/>
    <property type="evidence" value="ECO:0007669"/>
    <property type="project" value="TreeGrafter"/>
</dbReference>
<dbReference type="EMBL" id="MCFD01000012">
    <property type="protein sequence ID" value="ORX67675.1"/>
    <property type="molecule type" value="Genomic_DNA"/>
</dbReference>
<keyword evidence="4" id="KW-0747">Spliceosome</keyword>
<evidence type="ECO:0000256" key="8">
    <source>
        <dbReference type="ARBA" id="ARBA00037272"/>
    </source>
</evidence>
<dbReference type="GO" id="GO:0071014">
    <property type="term" value="C:post-mRNA release spliceosomal complex"/>
    <property type="evidence" value="ECO:0007669"/>
    <property type="project" value="TreeGrafter"/>
</dbReference>
<dbReference type="Pfam" id="PF23220">
    <property type="entry name" value="HAT_Syf1_M"/>
    <property type="match status" value="1"/>
</dbReference>
<dbReference type="InterPro" id="IPR055430">
    <property type="entry name" value="HAT_Syf1_CNRKL1_C"/>
</dbReference>
<evidence type="ECO:0000256" key="2">
    <source>
        <dbReference type="ARBA" id="ARBA00008644"/>
    </source>
</evidence>
<dbReference type="InterPro" id="IPR045075">
    <property type="entry name" value="Syf1-like"/>
</dbReference>
<dbReference type="SMART" id="SM00386">
    <property type="entry name" value="HAT"/>
    <property type="match status" value="10"/>
</dbReference>
<evidence type="ECO:0000256" key="5">
    <source>
        <dbReference type="ARBA" id="ARBA00022737"/>
    </source>
</evidence>
<reference evidence="14 15" key="1">
    <citation type="submission" date="2016-07" db="EMBL/GenBank/DDBJ databases">
        <title>Pervasive Adenine N6-methylation of Active Genes in Fungi.</title>
        <authorList>
            <consortium name="DOE Joint Genome Institute"/>
            <person name="Mondo S.J."/>
            <person name="Dannebaum R.O."/>
            <person name="Kuo R.C."/>
            <person name="Labutti K."/>
            <person name="Haridas S."/>
            <person name="Kuo A."/>
            <person name="Salamov A."/>
            <person name="Ahrendt S.R."/>
            <person name="Lipzen A."/>
            <person name="Sullivan W."/>
            <person name="Andreopoulos W.B."/>
            <person name="Clum A."/>
            <person name="Lindquist E."/>
            <person name="Daum C."/>
            <person name="Ramamoorthy G.K."/>
            <person name="Gryganskyi A."/>
            <person name="Culley D."/>
            <person name="Magnuson J.K."/>
            <person name="James T.Y."/>
            <person name="O'Malley M.A."/>
            <person name="Stajich J.E."/>
            <person name="Spatafora J.W."/>
            <person name="Visel A."/>
            <person name="Grigoriev I.V."/>
        </authorList>
    </citation>
    <scope>NUCLEOTIDE SEQUENCE [LARGE SCALE GENOMIC DNA]</scope>
    <source>
        <strain evidence="14 15">ATCC 12442</strain>
    </source>
</reference>
<evidence type="ECO:0000256" key="9">
    <source>
        <dbReference type="ARBA" id="ARBA00039472"/>
    </source>
</evidence>
<feature type="domain" description="Pre-mRNA-splicing factor Syf1/CRNKL1-like C-terminal HAT-repeats" evidence="12">
    <location>
        <begin position="387"/>
        <end position="752"/>
    </location>
</feature>
<dbReference type="FunFam" id="1.25.40.10:FF:000023">
    <property type="entry name" value="Pre-mRNA-splicing factor SYF1"/>
    <property type="match status" value="1"/>
</dbReference>
<evidence type="ECO:0000259" key="13">
    <source>
        <dbReference type="Pfam" id="PF23233"/>
    </source>
</evidence>
<evidence type="ECO:0000256" key="3">
    <source>
        <dbReference type="ARBA" id="ARBA00022664"/>
    </source>
</evidence>
<feature type="domain" description="Pre-mRNA-splicing factor SYF1 central HAT repeats" evidence="11">
    <location>
        <begin position="170"/>
        <end position="383"/>
    </location>
</feature>
<dbReference type="InterPro" id="IPR056350">
    <property type="entry name" value="HAT_Syf1_central"/>
</dbReference>
<dbReference type="InterPro" id="IPR003107">
    <property type="entry name" value="HAT"/>
</dbReference>
<evidence type="ECO:0000313" key="14">
    <source>
        <dbReference type="EMBL" id="ORX67675.1"/>
    </source>
</evidence>
<keyword evidence="6" id="KW-0508">mRNA splicing</keyword>
<keyword evidence="3" id="KW-0507">mRNA processing</keyword>
<accession>A0A1Y1W314</accession>
<keyword evidence="5" id="KW-0677">Repeat</keyword>
<protein>
    <recommendedName>
        <fullName evidence="9">Pre-mRNA-splicing factor SYF1</fullName>
    </recommendedName>
    <alternativeName>
        <fullName evidence="10">Pre-mRNA-splicing factor syf1</fullName>
    </alternativeName>
</protein>
<evidence type="ECO:0000256" key="7">
    <source>
        <dbReference type="ARBA" id="ARBA00023242"/>
    </source>
</evidence>
<dbReference type="PANTHER" id="PTHR11246">
    <property type="entry name" value="PRE-MRNA SPLICING FACTOR"/>
    <property type="match status" value="1"/>
</dbReference>
<evidence type="ECO:0000256" key="4">
    <source>
        <dbReference type="ARBA" id="ARBA00022728"/>
    </source>
</evidence>
<evidence type="ECO:0000259" key="12">
    <source>
        <dbReference type="Pfam" id="PF23231"/>
    </source>
</evidence>
<gene>
    <name evidence="14" type="ORF">DL89DRAFT_237543</name>
</gene>
<keyword evidence="15" id="KW-1185">Reference proteome</keyword>
<comment type="similarity">
    <text evidence="2">Belongs to the crooked-neck family.</text>
</comment>
<dbReference type="Gene3D" id="1.25.40.10">
    <property type="entry name" value="Tetratricopeptide repeat domain"/>
    <property type="match status" value="4"/>
</dbReference>